<protein>
    <recommendedName>
        <fullName evidence="1">Baseplate structural protein Gp10 C-terminal domain-containing protein</fullName>
    </recommendedName>
</protein>
<reference evidence="2 3" key="1">
    <citation type="journal article" date="2014" name="Genome Announc.">
        <title>Whole-Genome Sequence of Serratia symbiotica Strain CWBI-2.3T, a Free-Living Symbiont of the Black Bean Aphid Aphis fabae.</title>
        <authorList>
            <person name="Foray V."/>
            <person name="Grigorescu A.S."/>
            <person name="Sabri A."/>
            <person name="Haubruge E."/>
            <person name="Lognay G."/>
            <person name="Francis F."/>
            <person name="Fauconnier M.L."/>
            <person name="Hance T."/>
            <person name="Thonart P."/>
        </authorList>
    </citation>
    <scope>NUCLEOTIDE SEQUENCE [LARGE SCALE GENOMIC DNA]</scope>
    <source>
        <strain evidence="2">CWBI-2.3</strain>
    </source>
</reference>
<proteinExistence type="predicted"/>
<dbReference type="InterPro" id="IPR053827">
    <property type="entry name" value="Gp10_C"/>
</dbReference>
<dbReference type="Pfam" id="PF21939">
    <property type="entry name" value="Gp10_C"/>
    <property type="match status" value="1"/>
</dbReference>
<gene>
    <name evidence="2" type="ORF">SYMBAF_04270</name>
</gene>
<feature type="domain" description="Baseplate structural protein Gp10 C-terminal" evidence="1">
    <location>
        <begin position="82"/>
        <end position="262"/>
    </location>
</feature>
<name>A0A7D5T768_9GAMM</name>
<dbReference type="AlphaFoldDB" id="A0A7D5T768"/>
<organism evidence="2 3">
    <name type="scientific">Serratia symbiotica</name>
    <dbReference type="NCBI Taxonomy" id="138074"/>
    <lineage>
        <taxon>Bacteria</taxon>
        <taxon>Pseudomonadati</taxon>
        <taxon>Pseudomonadota</taxon>
        <taxon>Gammaproteobacteria</taxon>
        <taxon>Enterobacterales</taxon>
        <taxon>Yersiniaceae</taxon>
        <taxon>Serratia</taxon>
    </lineage>
</organism>
<sequence>MRGLLMQKIGDITTTADPQGEFTDGNVAQGVSPTILPAAWFNTMQRELVNTVKGAGLLIDPKNDGQILSAIEALIASKSYLSIYPIGIVIWFAQNKDPNKLFPGTTWEYIGEDKTIRLAAASGSDVMSTGGSDSVTLTVGNLPAHDHTFSANTSSFDYGTKTTSTFDHGTKGTTAAGAHYHSIAFSTDDRGGAGFGGGPPNGAYGRTGDVGDHIHQIAIGAHSHTVGIGAHSHSVSGTTATTGSGTAFTVANSFIKLMGWYRSE</sequence>
<evidence type="ECO:0000313" key="2">
    <source>
        <dbReference type="EMBL" id="QLH62317.1"/>
    </source>
</evidence>
<evidence type="ECO:0000313" key="3">
    <source>
        <dbReference type="Proteomes" id="UP000042738"/>
    </source>
</evidence>
<dbReference type="EMBL" id="CP050855">
    <property type="protein sequence ID" value="QLH62317.1"/>
    <property type="molecule type" value="Genomic_DNA"/>
</dbReference>
<dbReference type="Proteomes" id="UP000042738">
    <property type="component" value="Chromosome"/>
</dbReference>
<evidence type="ECO:0000259" key="1">
    <source>
        <dbReference type="Pfam" id="PF21939"/>
    </source>
</evidence>
<accession>A0A7D5T768</accession>
<dbReference type="GO" id="GO:0005198">
    <property type="term" value="F:structural molecule activity"/>
    <property type="evidence" value="ECO:0007669"/>
    <property type="project" value="InterPro"/>
</dbReference>